<dbReference type="GO" id="GO:0016567">
    <property type="term" value="P:protein ubiquitination"/>
    <property type="evidence" value="ECO:0007669"/>
    <property type="project" value="TreeGrafter"/>
</dbReference>
<feature type="region of interest" description="Disordered" evidence="9">
    <location>
        <begin position="40"/>
        <end position="128"/>
    </location>
</feature>
<keyword evidence="5 8" id="KW-0863">Zinc-finger</keyword>
<reference evidence="11" key="2">
    <citation type="submission" date="2023-05" db="EMBL/GenBank/DDBJ databases">
        <authorList>
            <consortium name="Lawrence Berkeley National Laboratory"/>
            <person name="Steindorff A."/>
            <person name="Hensen N."/>
            <person name="Bonometti L."/>
            <person name="Westerberg I."/>
            <person name="Brannstrom I.O."/>
            <person name="Guillou S."/>
            <person name="Cros-Aarteil S."/>
            <person name="Calhoun S."/>
            <person name="Haridas S."/>
            <person name="Kuo A."/>
            <person name="Mondo S."/>
            <person name="Pangilinan J."/>
            <person name="Riley R."/>
            <person name="Labutti K."/>
            <person name="Andreopoulos B."/>
            <person name="Lipzen A."/>
            <person name="Chen C."/>
            <person name="Yanf M."/>
            <person name="Daum C."/>
            <person name="Ng V."/>
            <person name="Clum A."/>
            <person name="Ohm R."/>
            <person name="Martin F."/>
            <person name="Silar P."/>
            <person name="Natvig D."/>
            <person name="Lalanne C."/>
            <person name="Gautier V."/>
            <person name="Ament-Velasquez S.L."/>
            <person name="Kruys A."/>
            <person name="Hutchinson M.I."/>
            <person name="Powell A.J."/>
            <person name="Barry K."/>
            <person name="Miller A.N."/>
            <person name="Grigoriev I.V."/>
            <person name="Debuchy R."/>
            <person name="Gladieux P."/>
            <person name="Thoren M.H."/>
            <person name="Johannesson H."/>
        </authorList>
    </citation>
    <scope>NUCLEOTIDE SEQUENCE</scope>
    <source>
        <strain evidence="11">CBS 508.74</strain>
    </source>
</reference>
<dbReference type="GO" id="GO:0008270">
    <property type="term" value="F:zinc ion binding"/>
    <property type="evidence" value="ECO:0007669"/>
    <property type="project" value="UniProtKB-KW"/>
</dbReference>
<keyword evidence="3" id="KW-0808">Transferase</keyword>
<keyword evidence="12" id="KW-1185">Reference proteome</keyword>
<evidence type="ECO:0000313" key="11">
    <source>
        <dbReference type="EMBL" id="KAK4115514.1"/>
    </source>
</evidence>
<evidence type="ECO:0000256" key="8">
    <source>
        <dbReference type="PROSITE-ProRule" id="PRU00175"/>
    </source>
</evidence>
<dbReference type="AlphaFoldDB" id="A0AAN6TJA1"/>
<sequence length="395" mass="42666">MADHAGRDHQESMYCHACHHQWQRQGETIECPMCGSASTEIVTPENDPRHFHRPQREGSTSSSVPDAAPIAAHNPTAAAESTDRTSPRADSPNTSSNNNPDGPGARPAGDEQRHGHRRNGPPNITFITIVSDPGHAHAPLMPPWIDFYNLRFIVPPFQGPPPPPPTGNNSTPVGPEVQPQPQPQQQQAPQQPQQATQQPQQPPQQPQPQSQPHNVPPRPTTPYVAPAVFPGVLIGRLFASLFDPTAAVFGDAVFTQEALDQVIAQLGEQHQARGPPPASEPALEKLQSRVRELDEKMLAKAGCSEGKAKCVICVDDMAAGEKVSVLPCSHFFHGDCVLPWLKLHNTCPVCRRSVEEEEQGKGDPAKPVVPPAVGVDAPMDTSEDNTVPLTPMDLD</sequence>
<dbReference type="EC" id="2.3.2.27" evidence="2"/>
<evidence type="ECO:0000256" key="1">
    <source>
        <dbReference type="ARBA" id="ARBA00000900"/>
    </source>
</evidence>
<dbReference type="PROSITE" id="PS50089">
    <property type="entry name" value="ZF_RING_2"/>
    <property type="match status" value="1"/>
</dbReference>
<evidence type="ECO:0000256" key="2">
    <source>
        <dbReference type="ARBA" id="ARBA00012483"/>
    </source>
</evidence>
<comment type="caution">
    <text evidence="11">The sequence shown here is derived from an EMBL/GenBank/DDBJ whole genome shotgun (WGS) entry which is preliminary data.</text>
</comment>
<evidence type="ECO:0000256" key="4">
    <source>
        <dbReference type="ARBA" id="ARBA00022723"/>
    </source>
</evidence>
<protein>
    <recommendedName>
        <fullName evidence="2">RING-type E3 ubiquitin transferase</fullName>
        <ecNumber evidence="2">2.3.2.27</ecNumber>
    </recommendedName>
</protein>
<feature type="region of interest" description="Disordered" evidence="9">
    <location>
        <begin position="156"/>
        <end position="222"/>
    </location>
</feature>
<dbReference type="FunFam" id="3.30.40.10:FF:000127">
    <property type="entry name" value="E3 ubiquitin-protein ligase RNF181"/>
    <property type="match status" value="1"/>
</dbReference>
<dbReference type="Pfam" id="PF13639">
    <property type="entry name" value="zf-RING_2"/>
    <property type="match status" value="1"/>
</dbReference>
<evidence type="ECO:0000313" key="12">
    <source>
        <dbReference type="Proteomes" id="UP001302812"/>
    </source>
</evidence>
<dbReference type="GO" id="GO:0005737">
    <property type="term" value="C:cytoplasm"/>
    <property type="evidence" value="ECO:0007669"/>
    <property type="project" value="TreeGrafter"/>
</dbReference>
<proteinExistence type="predicted"/>
<evidence type="ECO:0000256" key="9">
    <source>
        <dbReference type="SAM" id="MobiDB-lite"/>
    </source>
</evidence>
<keyword evidence="4" id="KW-0479">Metal-binding</keyword>
<feature type="region of interest" description="Disordered" evidence="9">
    <location>
        <begin position="355"/>
        <end position="395"/>
    </location>
</feature>
<dbReference type="Proteomes" id="UP001302812">
    <property type="component" value="Unassembled WGS sequence"/>
</dbReference>
<evidence type="ECO:0000259" key="10">
    <source>
        <dbReference type="PROSITE" id="PS50089"/>
    </source>
</evidence>
<reference evidence="11" key="1">
    <citation type="journal article" date="2023" name="Mol. Phylogenet. Evol.">
        <title>Genome-scale phylogeny and comparative genomics of the fungal order Sordariales.</title>
        <authorList>
            <person name="Hensen N."/>
            <person name="Bonometti L."/>
            <person name="Westerberg I."/>
            <person name="Brannstrom I.O."/>
            <person name="Guillou S."/>
            <person name="Cros-Aarteil S."/>
            <person name="Calhoun S."/>
            <person name="Haridas S."/>
            <person name="Kuo A."/>
            <person name="Mondo S."/>
            <person name="Pangilinan J."/>
            <person name="Riley R."/>
            <person name="LaButti K."/>
            <person name="Andreopoulos B."/>
            <person name="Lipzen A."/>
            <person name="Chen C."/>
            <person name="Yan M."/>
            <person name="Daum C."/>
            <person name="Ng V."/>
            <person name="Clum A."/>
            <person name="Steindorff A."/>
            <person name="Ohm R.A."/>
            <person name="Martin F."/>
            <person name="Silar P."/>
            <person name="Natvig D.O."/>
            <person name="Lalanne C."/>
            <person name="Gautier V."/>
            <person name="Ament-Velasquez S.L."/>
            <person name="Kruys A."/>
            <person name="Hutchinson M.I."/>
            <person name="Powell A.J."/>
            <person name="Barry K."/>
            <person name="Miller A.N."/>
            <person name="Grigoriev I.V."/>
            <person name="Debuchy R."/>
            <person name="Gladieux P."/>
            <person name="Hiltunen Thoren M."/>
            <person name="Johannesson H."/>
        </authorList>
    </citation>
    <scope>NUCLEOTIDE SEQUENCE</scope>
    <source>
        <strain evidence="11">CBS 508.74</strain>
    </source>
</reference>
<evidence type="ECO:0000256" key="5">
    <source>
        <dbReference type="ARBA" id="ARBA00022771"/>
    </source>
</evidence>
<feature type="compositionally biased region" description="Low complexity" evidence="9">
    <location>
        <begin position="90"/>
        <end position="104"/>
    </location>
</feature>
<feature type="compositionally biased region" description="Pro residues" evidence="9">
    <location>
        <begin position="157"/>
        <end position="166"/>
    </location>
</feature>
<dbReference type="GO" id="GO:0061630">
    <property type="term" value="F:ubiquitin protein ligase activity"/>
    <property type="evidence" value="ECO:0007669"/>
    <property type="project" value="UniProtKB-EC"/>
</dbReference>
<name>A0AAN6TJA1_9PEZI</name>
<dbReference type="Gene3D" id="3.30.40.10">
    <property type="entry name" value="Zinc/RING finger domain, C3HC4 (zinc finger)"/>
    <property type="match status" value="1"/>
</dbReference>
<dbReference type="SMART" id="SM00184">
    <property type="entry name" value="RING"/>
    <property type="match status" value="1"/>
</dbReference>
<keyword evidence="7" id="KW-0862">Zinc</keyword>
<evidence type="ECO:0000256" key="6">
    <source>
        <dbReference type="ARBA" id="ARBA00022786"/>
    </source>
</evidence>
<dbReference type="EMBL" id="MU853334">
    <property type="protein sequence ID" value="KAK4115514.1"/>
    <property type="molecule type" value="Genomic_DNA"/>
</dbReference>
<dbReference type="SUPFAM" id="SSF57850">
    <property type="entry name" value="RING/U-box"/>
    <property type="match status" value="1"/>
</dbReference>
<dbReference type="GeneID" id="89941516"/>
<organism evidence="11 12">
    <name type="scientific">Canariomyces notabilis</name>
    <dbReference type="NCBI Taxonomy" id="2074819"/>
    <lineage>
        <taxon>Eukaryota</taxon>
        <taxon>Fungi</taxon>
        <taxon>Dikarya</taxon>
        <taxon>Ascomycota</taxon>
        <taxon>Pezizomycotina</taxon>
        <taxon>Sordariomycetes</taxon>
        <taxon>Sordariomycetidae</taxon>
        <taxon>Sordariales</taxon>
        <taxon>Chaetomiaceae</taxon>
        <taxon>Canariomyces</taxon>
    </lineage>
</organism>
<accession>A0AAN6TJA1</accession>
<feature type="compositionally biased region" description="Low complexity" evidence="9">
    <location>
        <begin position="183"/>
        <end position="199"/>
    </location>
</feature>
<gene>
    <name evidence="11" type="ORF">N656DRAFT_795247</name>
</gene>
<dbReference type="InterPro" id="IPR013083">
    <property type="entry name" value="Znf_RING/FYVE/PHD"/>
</dbReference>
<evidence type="ECO:0000256" key="7">
    <source>
        <dbReference type="ARBA" id="ARBA00022833"/>
    </source>
</evidence>
<dbReference type="InterPro" id="IPR001841">
    <property type="entry name" value="Znf_RING"/>
</dbReference>
<dbReference type="CDD" id="cd16454">
    <property type="entry name" value="RING-H2_PA-TM-RING"/>
    <property type="match status" value="1"/>
</dbReference>
<feature type="compositionally biased region" description="Low complexity" evidence="9">
    <location>
        <begin position="67"/>
        <end position="79"/>
    </location>
</feature>
<dbReference type="PANTHER" id="PTHR15710:SF243">
    <property type="entry name" value="E3 UBIQUITIN-PROTEIN LIGASE PRAJA-2 ISOFORM X1"/>
    <property type="match status" value="1"/>
</dbReference>
<feature type="domain" description="RING-type" evidence="10">
    <location>
        <begin position="310"/>
        <end position="351"/>
    </location>
</feature>
<keyword evidence="6" id="KW-0833">Ubl conjugation pathway</keyword>
<comment type="catalytic activity">
    <reaction evidence="1">
        <text>S-ubiquitinyl-[E2 ubiquitin-conjugating enzyme]-L-cysteine + [acceptor protein]-L-lysine = [E2 ubiquitin-conjugating enzyme]-L-cysteine + N(6)-ubiquitinyl-[acceptor protein]-L-lysine.</text>
        <dbReference type="EC" id="2.3.2.27"/>
    </reaction>
</comment>
<dbReference type="PANTHER" id="PTHR15710">
    <property type="entry name" value="E3 UBIQUITIN-PROTEIN LIGASE PRAJA"/>
    <property type="match status" value="1"/>
</dbReference>
<evidence type="ECO:0000256" key="3">
    <source>
        <dbReference type="ARBA" id="ARBA00022679"/>
    </source>
</evidence>
<dbReference type="RefSeq" id="XP_064673084.1">
    <property type="nucleotide sequence ID" value="XM_064817391.1"/>
</dbReference>